<dbReference type="AlphaFoldDB" id="A0AAD6HPG9"/>
<keyword evidence="2 6" id="KW-0812">Transmembrane</keyword>
<evidence type="ECO:0000256" key="1">
    <source>
        <dbReference type="ARBA" id="ARBA00004141"/>
    </source>
</evidence>
<reference evidence="8" key="1">
    <citation type="journal article" date="2023" name="IMA Fungus">
        <title>Comparative genomic study of the Penicillium genus elucidates a diverse pangenome and 15 lateral gene transfer events.</title>
        <authorList>
            <person name="Petersen C."/>
            <person name="Sorensen T."/>
            <person name="Nielsen M.R."/>
            <person name="Sondergaard T.E."/>
            <person name="Sorensen J.L."/>
            <person name="Fitzpatrick D.A."/>
            <person name="Frisvad J.C."/>
            <person name="Nielsen K.L."/>
        </authorList>
    </citation>
    <scope>NUCLEOTIDE SEQUENCE</scope>
    <source>
        <strain evidence="8">IBT 17514</strain>
    </source>
</reference>
<evidence type="ECO:0000256" key="3">
    <source>
        <dbReference type="ARBA" id="ARBA00022989"/>
    </source>
</evidence>
<evidence type="ECO:0000256" key="6">
    <source>
        <dbReference type="SAM" id="Phobius"/>
    </source>
</evidence>
<proteinExistence type="inferred from homology"/>
<evidence type="ECO:0000256" key="4">
    <source>
        <dbReference type="ARBA" id="ARBA00023136"/>
    </source>
</evidence>
<evidence type="ECO:0000256" key="2">
    <source>
        <dbReference type="ARBA" id="ARBA00022692"/>
    </source>
</evidence>
<dbReference type="InterPro" id="IPR049326">
    <property type="entry name" value="Rhodopsin_dom_fungi"/>
</dbReference>
<feature type="transmembrane region" description="Helical" evidence="6">
    <location>
        <begin position="145"/>
        <end position="164"/>
    </location>
</feature>
<evidence type="ECO:0000313" key="9">
    <source>
        <dbReference type="Proteomes" id="UP001215712"/>
    </source>
</evidence>
<comment type="subcellular location">
    <subcellularLocation>
        <location evidence="1">Membrane</location>
        <topology evidence="1">Multi-pass membrane protein</topology>
    </subcellularLocation>
</comment>
<feature type="transmembrane region" description="Helical" evidence="6">
    <location>
        <begin position="63"/>
        <end position="85"/>
    </location>
</feature>
<dbReference type="Pfam" id="PF20684">
    <property type="entry name" value="Fung_rhodopsin"/>
    <property type="match status" value="1"/>
</dbReference>
<dbReference type="PANTHER" id="PTHR33048:SF108">
    <property type="entry name" value="INTEGRAL MEMBRANE PROTEIN"/>
    <property type="match status" value="1"/>
</dbReference>
<comment type="similarity">
    <text evidence="5">Belongs to the SAT4 family.</text>
</comment>
<keyword evidence="9" id="KW-1185">Reference proteome</keyword>
<protein>
    <recommendedName>
        <fullName evidence="7">Rhodopsin domain-containing protein</fullName>
    </recommendedName>
</protein>
<gene>
    <name evidence="8" type="ORF">N7493_003348</name>
</gene>
<dbReference type="Proteomes" id="UP001215712">
    <property type="component" value="Unassembled WGS sequence"/>
</dbReference>
<feature type="transmembrane region" description="Helical" evidence="6">
    <location>
        <begin position="115"/>
        <end position="133"/>
    </location>
</feature>
<evidence type="ECO:0000313" key="8">
    <source>
        <dbReference type="EMBL" id="KAJ5731867.1"/>
    </source>
</evidence>
<feature type="transmembrane region" description="Helical" evidence="6">
    <location>
        <begin position="27"/>
        <end position="51"/>
    </location>
</feature>
<evidence type="ECO:0000256" key="5">
    <source>
        <dbReference type="ARBA" id="ARBA00038359"/>
    </source>
</evidence>
<evidence type="ECO:0000259" key="7">
    <source>
        <dbReference type="Pfam" id="PF20684"/>
    </source>
</evidence>
<comment type="caution">
    <text evidence="8">The sequence shown here is derived from an EMBL/GenBank/DDBJ whole genome shotgun (WGS) entry which is preliminary data.</text>
</comment>
<reference evidence="8" key="2">
    <citation type="submission" date="2023-01" db="EMBL/GenBank/DDBJ databases">
        <authorList>
            <person name="Petersen C."/>
        </authorList>
    </citation>
    <scope>NUCLEOTIDE SEQUENCE</scope>
    <source>
        <strain evidence="8">IBT 17514</strain>
    </source>
</reference>
<accession>A0AAD6HPG9</accession>
<feature type="domain" description="Rhodopsin" evidence="7">
    <location>
        <begin position="21"/>
        <end position="190"/>
    </location>
</feature>
<keyword evidence="4 6" id="KW-0472">Membrane</keyword>
<sequence>MQMVFMEEQFMLTSSNLINMKPASRQISYIATAIYAPTALFVKVSLITILIRVFQPYYRAMILLYALLGVVIGYYTIITFIKIFICDPISAYWLSEEQENAKCFDQPSVIIADSVISFVTDVAIFAFPVAFTWTLQMPFWKKVKVMVLLGFGGIAIAFSLWRLVIGIRERSHPDSTTMFMTSILTANAELDSSKNAISEGIFQSASQKRQNNEPHLRWTNFDICTWSESIRAKSIE</sequence>
<dbReference type="InterPro" id="IPR052337">
    <property type="entry name" value="SAT4-like"/>
</dbReference>
<keyword evidence="3 6" id="KW-1133">Transmembrane helix</keyword>
<dbReference type="GO" id="GO:0016020">
    <property type="term" value="C:membrane"/>
    <property type="evidence" value="ECO:0007669"/>
    <property type="project" value="UniProtKB-SubCell"/>
</dbReference>
<organism evidence="8 9">
    <name type="scientific">Penicillium malachiteum</name>
    <dbReference type="NCBI Taxonomy" id="1324776"/>
    <lineage>
        <taxon>Eukaryota</taxon>
        <taxon>Fungi</taxon>
        <taxon>Dikarya</taxon>
        <taxon>Ascomycota</taxon>
        <taxon>Pezizomycotina</taxon>
        <taxon>Eurotiomycetes</taxon>
        <taxon>Eurotiomycetidae</taxon>
        <taxon>Eurotiales</taxon>
        <taxon>Aspergillaceae</taxon>
        <taxon>Penicillium</taxon>
    </lineage>
</organism>
<dbReference type="EMBL" id="JAQJAN010000004">
    <property type="protein sequence ID" value="KAJ5731867.1"/>
    <property type="molecule type" value="Genomic_DNA"/>
</dbReference>
<dbReference type="PANTHER" id="PTHR33048">
    <property type="entry name" value="PTH11-LIKE INTEGRAL MEMBRANE PROTEIN (AFU_ORTHOLOGUE AFUA_5G11245)"/>
    <property type="match status" value="1"/>
</dbReference>
<name>A0AAD6HPG9_9EURO</name>